<organism evidence="2 3">
    <name type="scientific">Tritrichomonas musculus</name>
    <dbReference type="NCBI Taxonomy" id="1915356"/>
    <lineage>
        <taxon>Eukaryota</taxon>
        <taxon>Metamonada</taxon>
        <taxon>Parabasalia</taxon>
        <taxon>Tritrichomonadida</taxon>
        <taxon>Tritrichomonadidae</taxon>
        <taxon>Tritrichomonas</taxon>
    </lineage>
</organism>
<protein>
    <recommendedName>
        <fullName evidence="1">Protein kinase domain-containing protein</fullName>
    </recommendedName>
</protein>
<name>A0ABR2JWD1_9EUKA</name>
<gene>
    <name evidence="2" type="ORF">M9Y10_045847</name>
</gene>
<evidence type="ECO:0000313" key="3">
    <source>
        <dbReference type="Proteomes" id="UP001470230"/>
    </source>
</evidence>
<proteinExistence type="predicted"/>
<dbReference type="Gene3D" id="1.10.510.10">
    <property type="entry name" value="Transferase(Phosphotransferase) domain 1"/>
    <property type="match status" value="1"/>
</dbReference>
<dbReference type="Proteomes" id="UP001470230">
    <property type="component" value="Unassembled WGS sequence"/>
</dbReference>
<dbReference type="InterPro" id="IPR053235">
    <property type="entry name" value="Ser_Thr_kinase"/>
</dbReference>
<evidence type="ECO:0000313" key="2">
    <source>
        <dbReference type="EMBL" id="KAK8883196.1"/>
    </source>
</evidence>
<reference evidence="2 3" key="1">
    <citation type="submission" date="2024-04" db="EMBL/GenBank/DDBJ databases">
        <title>Tritrichomonas musculus Genome.</title>
        <authorList>
            <person name="Alves-Ferreira E."/>
            <person name="Grigg M."/>
            <person name="Lorenzi H."/>
            <person name="Galac M."/>
        </authorList>
    </citation>
    <scope>NUCLEOTIDE SEQUENCE [LARGE SCALE GENOMIC DNA]</scope>
    <source>
        <strain evidence="2 3">EAF2021</strain>
    </source>
</reference>
<sequence>MNKDTIIFIFKEETPNIIEEQLDDKEYFKFGQMKPEYNDEIKTLQKEFLIKNRTIMTIWKIFTRSIAFILIIEGYQNSFTDRIIYMENIIEETPKYLEMNDKEFIKISTINITETSIIEKIYHLKERKIFIIKKKRRTLERNKLNEREFSNYEKVHHPLLLQLYYEYEGEIQIKSNNHPDRIILEFINGTTLENIEKQNLSSQDKMKIIFEIMLIINYLHGEGFIYRDLKPNNLILDENQTVILIDLDRMIKYNEDLIEEERTIIIHPYSSPEIKEGQTFSYSTDIYSLGMLIYYIIFEEEPSLPKIERRLFQQENKYKSIVELINKCTTKEPNERPNIKELIKYFYKNI</sequence>
<dbReference type="SUPFAM" id="SSF56112">
    <property type="entry name" value="Protein kinase-like (PK-like)"/>
    <property type="match status" value="1"/>
</dbReference>
<feature type="domain" description="Protein kinase" evidence="1">
    <location>
        <begin position="104"/>
        <end position="350"/>
    </location>
</feature>
<dbReference type="InterPro" id="IPR008271">
    <property type="entry name" value="Ser/Thr_kinase_AS"/>
</dbReference>
<dbReference type="InterPro" id="IPR000719">
    <property type="entry name" value="Prot_kinase_dom"/>
</dbReference>
<comment type="caution">
    <text evidence="2">The sequence shown here is derived from an EMBL/GenBank/DDBJ whole genome shotgun (WGS) entry which is preliminary data.</text>
</comment>
<dbReference type="PANTHER" id="PTHR24361:SF678">
    <property type="entry name" value="SPORULATION-SPECIFIC PROTEIN 1"/>
    <property type="match status" value="1"/>
</dbReference>
<dbReference type="CDD" id="cd00180">
    <property type="entry name" value="PKc"/>
    <property type="match status" value="1"/>
</dbReference>
<dbReference type="SMART" id="SM00220">
    <property type="entry name" value="S_TKc"/>
    <property type="match status" value="1"/>
</dbReference>
<dbReference type="PANTHER" id="PTHR24361">
    <property type="entry name" value="MITOGEN-ACTIVATED KINASE KINASE KINASE"/>
    <property type="match status" value="1"/>
</dbReference>
<dbReference type="PROSITE" id="PS50011">
    <property type="entry name" value="PROTEIN_KINASE_DOM"/>
    <property type="match status" value="1"/>
</dbReference>
<dbReference type="InterPro" id="IPR011009">
    <property type="entry name" value="Kinase-like_dom_sf"/>
</dbReference>
<evidence type="ECO:0000259" key="1">
    <source>
        <dbReference type="PROSITE" id="PS50011"/>
    </source>
</evidence>
<accession>A0ABR2JWD1</accession>
<dbReference type="EMBL" id="JAPFFF010000009">
    <property type="protein sequence ID" value="KAK8883196.1"/>
    <property type="molecule type" value="Genomic_DNA"/>
</dbReference>
<dbReference type="PROSITE" id="PS00108">
    <property type="entry name" value="PROTEIN_KINASE_ST"/>
    <property type="match status" value="1"/>
</dbReference>
<dbReference type="Pfam" id="PF00069">
    <property type="entry name" value="Pkinase"/>
    <property type="match status" value="1"/>
</dbReference>
<keyword evidence="3" id="KW-1185">Reference proteome</keyword>